<dbReference type="PROSITE" id="PS51534">
    <property type="entry name" value="SEFIR"/>
    <property type="match status" value="1"/>
</dbReference>
<keyword evidence="3" id="KW-1185">Reference proteome</keyword>
<dbReference type="Proteomes" id="UP000694391">
    <property type="component" value="Unplaced"/>
</dbReference>
<reference evidence="2" key="1">
    <citation type="submission" date="2025-08" db="UniProtKB">
        <authorList>
            <consortium name="Ensembl"/>
        </authorList>
    </citation>
    <scope>IDENTIFICATION</scope>
</reference>
<dbReference type="InterPro" id="IPR053047">
    <property type="entry name" value="E3_ubiq_ligase_TRAF3IP2"/>
</dbReference>
<accession>A0A8C0K4P7</accession>
<name>A0A8C0K4P7_CANLU</name>
<dbReference type="AlphaFoldDB" id="A0A8C0K4P7"/>
<dbReference type="PANTHER" id="PTHR34257:SF2">
    <property type="entry name" value="E3 UBIQUITIN LIGASE TRAF3IP2"/>
    <property type="match status" value="1"/>
</dbReference>
<feature type="domain" description="SEFIR" evidence="1">
    <location>
        <begin position="1"/>
        <end position="86"/>
    </location>
</feature>
<dbReference type="Ensembl" id="ENSCAFT00020011474.1">
    <property type="protein sequence ID" value="ENSCAFP00020009882.1"/>
    <property type="gene ID" value="ENSCAFG00020008023.1"/>
</dbReference>
<proteinExistence type="predicted"/>
<dbReference type="Pfam" id="PF08357">
    <property type="entry name" value="SEFIR"/>
    <property type="match status" value="1"/>
</dbReference>
<evidence type="ECO:0000313" key="2">
    <source>
        <dbReference type="Ensembl" id="ENSCAFP00020009882.1"/>
    </source>
</evidence>
<dbReference type="GO" id="GO:0043123">
    <property type="term" value="P:positive regulation of canonical NF-kappaB signal transduction"/>
    <property type="evidence" value="ECO:0007669"/>
    <property type="project" value="TreeGrafter"/>
</dbReference>
<evidence type="ECO:0000259" key="1">
    <source>
        <dbReference type="PROSITE" id="PS51534"/>
    </source>
</evidence>
<dbReference type="PANTHER" id="PTHR34257">
    <property type="entry name" value="ADAPTER PROTEIN CIKS"/>
    <property type="match status" value="1"/>
</dbReference>
<protein>
    <recommendedName>
        <fullName evidence="1">SEFIR domain-containing protein</fullName>
    </recommendedName>
</protein>
<dbReference type="GO" id="GO:0006959">
    <property type="term" value="P:humoral immune response"/>
    <property type="evidence" value="ECO:0007669"/>
    <property type="project" value="TreeGrafter"/>
</dbReference>
<dbReference type="InterPro" id="IPR013568">
    <property type="entry name" value="SEFIR_dom"/>
</dbReference>
<sequence length="199" mass="22279">MITIIATSPKYKHDVGDAELQLGKDEHGLHTKYIHRMMQIEFIKQRSMSFRFIPVLFPNTKKEHVPTWLQNTQVYSWLKNKKNILLQLLREEEYTAPPWGPLSTFPRPLGPCHGSWEGAVLASTLPAEAVPFPGPLRGFLPSPPEGLHSRGLFLPETSTDRGLSNRGHGCSVFPTSDTPSMLLVSLMCAFWASPCLASK</sequence>
<dbReference type="GeneTree" id="ENSGT00940000170852"/>
<reference evidence="2" key="2">
    <citation type="submission" date="2025-09" db="UniProtKB">
        <authorList>
            <consortium name="Ensembl"/>
        </authorList>
    </citation>
    <scope>IDENTIFICATION</scope>
</reference>
<evidence type="ECO:0000313" key="3">
    <source>
        <dbReference type="Proteomes" id="UP000694391"/>
    </source>
</evidence>
<organism evidence="2 3">
    <name type="scientific">Canis lupus dingo</name>
    <name type="common">dingo</name>
    <dbReference type="NCBI Taxonomy" id="286419"/>
    <lineage>
        <taxon>Eukaryota</taxon>
        <taxon>Metazoa</taxon>
        <taxon>Chordata</taxon>
        <taxon>Craniata</taxon>
        <taxon>Vertebrata</taxon>
        <taxon>Euteleostomi</taxon>
        <taxon>Mammalia</taxon>
        <taxon>Eutheria</taxon>
        <taxon>Laurasiatheria</taxon>
        <taxon>Carnivora</taxon>
        <taxon>Caniformia</taxon>
        <taxon>Canidae</taxon>
        <taxon>Canis</taxon>
    </lineage>
</organism>